<protein>
    <submittedName>
        <fullName evidence="2">Uncharacterized protein</fullName>
    </submittedName>
</protein>
<evidence type="ECO:0000313" key="2">
    <source>
        <dbReference type="EMBL" id="KAA3672616.1"/>
    </source>
</evidence>
<organism evidence="2 3">
    <name type="scientific">Paragonimus westermani</name>
    <dbReference type="NCBI Taxonomy" id="34504"/>
    <lineage>
        <taxon>Eukaryota</taxon>
        <taxon>Metazoa</taxon>
        <taxon>Spiralia</taxon>
        <taxon>Lophotrochozoa</taxon>
        <taxon>Platyhelminthes</taxon>
        <taxon>Trematoda</taxon>
        <taxon>Digenea</taxon>
        <taxon>Plagiorchiida</taxon>
        <taxon>Troglotremata</taxon>
        <taxon>Troglotrematidae</taxon>
        <taxon>Paragonimus</taxon>
    </lineage>
</organism>
<reference evidence="2 3" key="1">
    <citation type="journal article" date="2019" name="Gigascience">
        <title>Whole-genome sequence of the oriental lung fluke Paragonimus westermani.</title>
        <authorList>
            <person name="Oey H."/>
            <person name="Zakrzewski M."/>
            <person name="Narain K."/>
            <person name="Devi K.R."/>
            <person name="Agatsuma T."/>
            <person name="Nawaratna S."/>
            <person name="Gobert G.N."/>
            <person name="Jones M.K."/>
            <person name="Ragan M.A."/>
            <person name="McManus D.P."/>
            <person name="Krause L."/>
        </authorList>
    </citation>
    <scope>NUCLEOTIDE SEQUENCE [LARGE SCALE GENOMIC DNA]</scope>
    <source>
        <strain evidence="2 3">IND2009</strain>
    </source>
</reference>
<comment type="caution">
    <text evidence="2">The sequence shown here is derived from an EMBL/GenBank/DDBJ whole genome shotgun (WGS) entry which is preliminary data.</text>
</comment>
<feature type="compositionally biased region" description="Low complexity" evidence="1">
    <location>
        <begin position="398"/>
        <end position="413"/>
    </location>
</feature>
<evidence type="ECO:0000256" key="1">
    <source>
        <dbReference type="SAM" id="MobiDB-lite"/>
    </source>
</evidence>
<feature type="region of interest" description="Disordered" evidence="1">
    <location>
        <begin position="394"/>
        <end position="413"/>
    </location>
</feature>
<dbReference type="EMBL" id="QNGE01004710">
    <property type="protein sequence ID" value="KAA3672616.1"/>
    <property type="molecule type" value="Genomic_DNA"/>
</dbReference>
<name>A0A5J4NAL9_9TREM</name>
<accession>A0A5J4NAL9</accession>
<keyword evidence="3" id="KW-1185">Reference proteome</keyword>
<dbReference type="AlphaFoldDB" id="A0A5J4NAL9"/>
<sequence>MAAKALLPTVLSDLNSTPTAYLNRIRDAYKSVSQLLAKAEQVEQAWSSEARLVTDVIDWKLPEWNSRLLILQRGIGQLCMFLRNSPGAECKANHECLSAGSCAAAFRSSLSYCPLLHTSPGKAQTDLYRSFLAGSWHMYPLTQVGFELNDRQNDRTLTNRPLRSDTGFCSSGFSIALIQLDRLMHRILLEVGGARLPGRSASTESMTRQGKATQTTSFGSNRMHREQFSSIFTQTDPFHSACPTPKLSLPPSVKCMSSSYLSPAKVNVNQMHAPPSSAINSVLIVPSSKRDSTCSISPIASGDNSGCLSVGTDSVAKTQSTWWRYLLQRSQSSKTRSYASVAKPRSWCGGWNSAGVSPSSYHSPENPDFNLDNRSSDRGPVIWDVCSSVGHQSPDVASTHSNSPPSSFSNSSSWNSASTDSSVLAGTSSSSSSSSQTSSISSLASMLRLRCALADSSPSPASDADMLLAMDLKSELPALEQPDLGDWAFSMLSSGWDDGASLGLPSLVPLWLCMARTPFYLAREAVAVKLEKHVNWNSW</sequence>
<dbReference type="Proteomes" id="UP000324629">
    <property type="component" value="Unassembled WGS sequence"/>
</dbReference>
<gene>
    <name evidence="2" type="ORF">DEA37_0001448</name>
</gene>
<evidence type="ECO:0000313" key="3">
    <source>
        <dbReference type="Proteomes" id="UP000324629"/>
    </source>
</evidence>
<proteinExistence type="predicted"/>